<proteinExistence type="predicted"/>
<dbReference type="Proteomes" id="UP000176204">
    <property type="component" value="Chromosome I"/>
</dbReference>
<evidence type="ECO:0000259" key="2">
    <source>
        <dbReference type="Pfam" id="PF00534"/>
    </source>
</evidence>
<accession>A0A1H6KYE2</accession>
<dbReference type="AlphaFoldDB" id="A0A1H6KYE2"/>
<name>A0A1H6KYE2_9BACT</name>
<dbReference type="InterPro" id="IPR028098">
    <property type="entry name" value="Glyco_trans_4-like_N"/>
</dbReference>
<dbReference type="GO" id="GO:0016757">
    <property type="term" value="F:glycosyltransferase activity"/>
    <property type="evidence" value="ECO:0007669"/>
    <property type="project" value="InterPro"/>
</dbReference>
<keyword evidence="5" id="KW-1185">Reference proteome</keyword>
<gene>
    <name evidence="4" type="ORF">PYTT_0915</name>
</gene>
<sequence>MRLLVSLSDQSFKATKSVGIFNVSLGLARALIHTPGIEELHILGNDECAETFAGVPSHVKLHRMHTPVPGGWKRLLWDQFGLVKAIRAIRPDWALLPKGFPPYCFPCDNTRLACYVHDIIWEHYEQLPPEQRQHTPFPPFELRYFRTLGLRALAKADLILTSSQFNRERFAAHIPAARTEVIGIGFDTPAAPPTLSQGSDLLLYASPYPHKLTAQAIRWLTPWLAEHPHTRVHLIGTLPDNMAPAVSSAQWIRHGRIHRDELTRIMTTECRLSIYFSAYEGYGMPPIESLMAGLPCLASDIPPIRENIPADCLFPNSDHAAFLAKLDETYARPQLTAPLQLKTWDEIAAQTVRAMQKNK</sequence>
<keyword evidence="1 4" id="KW-0808">Transferase</keyword>
<evidence type="ECO:0000313" key="5">
    <source>
        <dbReference type="Proteomes" id="UP000176204"/>
    </source>
</evidence>
<reference evidence="5" key="1">
    <citation type="submission" date="2016-09" db="EMBL/GenBank/DDBJ databases">
        <authorList>
            <person name="Koehorst J."/>
        </authorList>
    </citation>
    <scope>NUCLEOTIDE SEQUENCE [LARGE SCALE GENOMIC DNA]</scope>
</reference>
<dbReference type="KEGG" id="agl:PYTT_0915"/>
<dbReference type="STRING" id="1679444.PYTT_0915"/>
<evidence type="ECO:0000259" key="3">
    <source>
        <dbReference type="Pfam" id="PF13439"/>
    </source>
</evidence>
<evidence type="ECO:0000313" key="4">
    <source>
        <dbReference type="EMBL" id="SEH80983.1"/>
    </source>
</evidence>
<dbReference type="PANTHER" id="PTHR46401:SF2">
    <property type="entry name" value="GLYCOSYLTRANSFERASE WBBK-RELATED"/>
    <property type="match status" value="1"/>
</dbReference>
<feature type="domain" description="Glycosyltransferase subfamily 4-like N-terminal" evidence="3">
    <location>
        <begin position="47"/>
        <end position="188"/>
    </location>
</feature>
<dbReference type="Pfam" id="PF13439">
    <property type="entry name" value="Glyco_transf_4"/>
    <property type="match status" value="1"/>
</dbReference>
<dbReference type="RefSeq" id="WP_067774649.1">
    <property type="nucleotide sequence ID" value="NZ_LIGX01000019.1"/>
</dbReference>
<dbReference type="SUPFAM" id="SSF53756">
    <property type="entry name" value="UDP-Glycosyltransferase/glycogen phosphorylase"/>
    <property type="match status" value="1"/>
</dbReference>
<dbReference type="InterPro" id="IPR001296">
    <property type="entry name" value="Glyco_trans_1"/>
</dbReference>
<evidence type="ECO:0000256" key="1">
    <source>
        <dbReference type="ARBA" id="ARBA00022679"/>
    </source>
</evidence>
<feature type="domain" description="Glycosyl transferase family 1" evidence="2">
    <location>
        <begin position="253"/>
        <end position="330"/>
    </location>
</feature>
<dbReference type="OrthoDB" id="186663at2"/>
<dbReference type="PANTHER" id="PTHR46401">
    <property type="entry name" value="GLYCOSYLTRANSFERASE WBBK-RELATED"/>
    <property type="match status" value="1"/>
</dbReference>
<organism evidence="4 5">
    <name type="scientific">Akkermansia glycaniphila</name>
    <dbReference type="NCBI Taxonomy" id="1679444"/>
    <lineage>
        <taxon>Bacteria</taxon>
        <taxon>Pseudomonadati</taxon>
        <taxon>Verrucomicrobiota</taxon>
        <taxon>Verrucomicrobiia</taxon>
        <taxon>Verrucomicrobiales</taxon>
        <taxon>Akkermansiaceae</taxon>
        <taxon>Akkermansia</taxon>
    </lineage>
</organism>
<dbReference type="GO" id="GO:0009103">
    <property type="term" value="P:lipopolysaccharide biosynthetic process"/>
    <property type="evidence" value="ECO:0007669"/>
    <property type="project" value="TreeGrafter"/>
</dbReference>
<dbReference type="Gene3D" id="3.40.50.2000">
    <property type="entry name" value="Glycogen Phosphorylase B"/>
    <property type="match status" value="2"/>
</dbReference>
<dbReference type="Pfam" id="PF00534">
    <property type="entry name" value="Glycos_transf_1"/>
    <property type="match status" value="1"/>
</dbReference>
<protein>
    <submittedName>
        <fullName evidence="4">Glycosyl transferases group 1</fullName>
    </submittedName>
</protein>
<dbReference type="EMBL" id="LT629973">
    <property type="protein sequence ID" value="SEH80983.1"/>
    <property type="molecule type" value="Genomic_DNA"/>
</dbReference>